<keyword evidence="4" id="KW-1003">Cell membrane</keyword>
<dbReference type="InterPro" id="IPR006371">
    <property type="entry name" value="Polyprenyltransferase_UbiA-li"/>
</dbReference>
<feature type="transmembrane region" description="Helical" evidence="12">
    <location>
        <begin position="112"/>
        <end position="130"/>
    </location>
</feature>
<evidence type="ECO:0000256" key="5">
    <source>
        <dbReference type="ARBA" id="ARBA00022519"/>
    </source>
</evidence>
<proteinExistence type="inferred from homology"/>
<dbReference type="Pfam" id="PF01040">
    <property type="entry name" value="UbiA"/>
    <property type="match status" value="1"/>
</dbReference>
<evidence type="ECO:0000256" key="4">
    <source>
        <dbReference type="ARBA" id="ARBA00022475"/>
    </source>
</evidence>
<keyword evidence="7" id="KW-0831">Ubiquinone biosynthesis</keyword>
<dbReference type="InterPro" id="IPR000537">
    <property type="entry name" value="UbiA_prenyltransferase"/>
</dbReference>
<comment type="cofactor">
    <cofactor evidence="1">
        <name>Mg(2+)</name>
        <dbReference type="ChEBI" id="CHEBI:18420"/>
    </cofactor>
</comment>
<accession>T0KS21</accession>
<organism evidence="13 14">
    <name type="scientific">Sulfurimonas hongkongensis</name>
    <dbReference type="NCBI Taxonomy" id="1172190"/>
    <lineage>
        <taxon>Bacteria</taxon>
        <taxon>Pseudomonadati</taxon>
        <taxon>Campylobacterota</taxon>
        <taxon>Epsilonproteobacteria</taxon>
        <taxon>Campylobacterales</taxon>
        <taxon>Sulfurimonadaceae</taxon>
        <taxon>Sulfurimonas</taxon>
    </lineage>
</organism>
<feature type="transmembrane region" description="Helical" evidence="12">
    <location>
        <begin position="185"/>
        <end position="205"/>
    </location>
</feature>
<dbReference type="GO" id="GO:0005886">
    <property type="term" value="C:plasma membrane"/>
    <property type="evidence" value="ECO:0007669"/>
    <property type="project" value="TreeGrafter"/>
</dbReference>
<evidence type="ECO:0000256" key="10">
    <source>
        <dbReference type="ARBA" id="ARBA00023136"/>
    </source>
</evidence>
<dbReference type="NCBIfam" id="NF041585">
    <property type="entry name" value="MqnP_Cj_Hp"/>
    <property type="match status" value="1"/>
</dbReference>
<dbReference type="GO" id="GO:0006744">
    <property type="term" value="P:ubiquinone biosynthetic process"/>
    <property type="evidence" value="ECO:0007669"/>
    <property type="project" value="UniProtKB-KW"/>
</dbReference>
<keyword evidence="10 12" id="KW-0472">Membrane</keyword>
<evidence type="ECO:0000256" key="7">
    <source>
        <dbReference type="ARBA" id="ARBA00022688"/>
    </source>
</evidence>
<keyword evidence="9 12" id="KW-1133">Transmembrane helix</keyword>
<evidence type="ECO:0000256" key="6">
    <source>
        <dbReference type="ARBA" id="ARBA00022679"/>
    </source>
</evidence>
<evidence type="ECO:0000313" key="13">
    <source>
        <dbReference type="EMBL" id="EQB39789.1"/>
    </source>
</evidence>
<dbReference type="InterPro" id="IPR039653">
    <property type="entry name" value="Prenyltransferase"/>
</dbReference>
<dbReference type="AlphaFoldDB" id="T0KS21"/>
<feature type="transmembrane region" description="Helical" evidence="12">
    <location>
        <begin position="283"/>
        <end position="304"/>
    </location>
</feature>
<protein>
    <recommendedName>
        <fullName evidence="11">4-hydroxybenzoate polyprenyltransferase</fullName>
        <ecNumber evidence="11">2.5.1.39</ecNumber>
    </recommendedName>
</protein>
<keyword evidence="6 13" id="KW-0808">Transferase</keyword>
<dbReference type="EMBL" id="AUPZ01000005">
    <property type="protein sequence ID" value="EQB39789.1"/>
    <property type="molecule type" value="Genomic_DNA"/>
</dbReference>
<comment type="subcellular location">
    <subcellularLocation>
        <location evidence="2">Membrane</location>
        <topology evidence="2">Multi-pass membrane protein</topology>
    </subcellularLocation>
</comment>
<evidence type="ECO:0000256" key="9">
    <source>
        <dbReference type="ARBA" id="ARBA00022989"/>
    </source>
</evidence>
<dbReference type="InterPro" id="IPR044878">
    <property type="entry name" value="UbiA_sf"/>
</dbReference>
<dbReference type="Gene3D" id="1.20.120.1780">
    <property type="entry name" value="UbiA prenyltransferase"/>
    <property type="match status" value="1"/>
</dbReference>
<gene>
    <name evidence="13" type="primary">ubiA</name>
    <name evidence="13" type="ORF">M947_04225</name>
</gene>
<dbReference type="Gene3D" id="1.10.357.140">
    <property type="entry name" value="UbiA prenyltransferase"/>
    <property type="match status" value="1"/>
</dbReference>
<dbReference type="eggNOG" id="COG0382">
    <property type="taxonomic scope" value="Bacteria"/>
</dbReference>
<keyword evidence="14" id="KW-1185">Reference proteome</keyword>
<feature type="transmembrane region" description="Helical" evidence="12">
    <location>
        <begin position="37"/>
        <end position="56"/>
    </location>
</feature>
<evidence type="ECO:0000256" key="11">
    <source>
        <dbReference type="ARBA" id="ARBA00034524"/>
    </source>
</evidence>
<feature type="transmembrane region" description="Helical" evidence="12">
    <location>
        <begin position="160"/>
        <end position="179"/>
    </location>
</feature>
<dbReference type="PANTHER" id="PTHR11048">
    <property type="entry name" value="PRENYLTRANSFERASES"/>
    <property type="match status" value="1"/>
</dbReference>
<sequence>MAKLYHFKSTLGKINSKISQGKSLQKYINKIKDFNELVMFEHSIFSLPFIFIAMIVAADGWFGFWLLLMGVLAAISARNFAMGLNRYADRDIDAANPRTKARPNVDGRLDSTSIMIFVVVNALVFVAVAYMINDLALKLSLPILFILGSYSYFKRFSHFAHMVLGISLGLAPIAGVVAVEANIPPWSVILSLGVIFWVAGFDLLYSLQDIEFDVKHSLYSIPSRFGAEATLFISFLFHMLSVIFWALFVWIAGLGLFAYVAVILSAIMLGYEHKIVRRDFTQIDRAFFTVNGYLGVAFLIFIILDKVFS</sequence>
<evidence type="ECO:0000313" key="14">
    <source>
        <dbReference type="Proteomes" id="UP000015520"/>
    </source>
</evidence>
<evidence type="ECO:0000256" key="8">
    <source>
        <dbReference type="ARBA" id="ARBA00022692"/>
    </source>
</evidence>
<dbReference type="STRING" id="1172190.M947_04225"/>
<dbReference type="PANTHER" id="PTHR11048:SF28">
    <property type="entry name" value="4-HYDROXYBENZOATE POLYPRENYLTRANSFERASE, MITOCHONDRIAL"/>
    <property type="match status" value="1"/>
</dbReference>
<comment type="similarity">
    <text evidence="3">Belongs to the UbiA prenyltransferase family.</text>
</comment>
<evidence type="ECO:0000256" key="3">
    <source>
        <dbReference type="ARBA" id="ARBA00005985"/>
    </source>
</evidence>
<dbReference type="FunFam" id="1.20.120.1780:FF:000001">
    <property type="entry name" value="4-hydroxybenzoate octaprenyltransferase"/>
    <property type="match status" value="1"/>
</dbReference>
<evidence type="ECO:0000256" key="12">
    <source>
        <dbReference type="SAM" id="Phobius"/>
    </source>
</evidence>
<dbReference type="NCBIfam" id="TIGR01475">
    <property type="entry name" value="ubiA_other"/>
    <property type="match status" value="1"/>
</dbReference>
<reference evidence="13 14" key="1">
    <citation type="submission" date="2013-07" db="EMBL/GenBank/DDBJ databases">
        <title>Sulfurimonas hongkongensis AST-10 Genome Sequencing.</title>
        <authorList>
            <person name="Cai L."/>
            <person name="Zhang T."/>
        </authorList>
    </citation>
    <scope>NUCLEOTIDE SEQUENCE [LARGE SCALE GENOMIC DNA]</scope>
    <source>
        <strain evidence="13 14">AST-10</strain>
    </source>
</reference>
<comment type="caution">
    <text evidence="13">The sequence shown here is derived from an EMBL/GenBank/DDBJ whole genome shotgun (WGS) entry which is preliminary data.</text>
</comment>
<dbReference type="Proteomes" id="UP000015520">
    <property type="component" value="Unassembled WGS sequence"/>
</dbReference>
<dbReference type="CDD" id="cd13959">
    <property type="entry name" value="PT_UbiA_COQ2"/>
    <property type="match status" value="1"/>
</dbReference>
<dbReference type="PATRIC" id="fig|1172190.3.peg.821"/>
<dbReference type="EC" id="2.5.1.39" evidence="11"/>
<dbReference type="NCBIfam" id="NF009515">
    <property type="entry name" value="PRK12874.1"/>
    <property type="match status" value="1"/>
</dbReference>
<evidence type="ECO:0000256" key="2">
    <source>
        <dbReference type="ARBA" id="ARBA00004141"/>
    </source>
</evidence>
<keyword evidence="8 12" id="KW-0812">Transmembrane</keyword>
<evidence type="ECO:0000256" key="1">
    <source>
        <dbReference type="ARBA" id="ARBA00001946"/>
    </source>
</evidence>
<feature type="transmembrane region" description="Helical" evidence="12">
    <location>
        <begin position="62"/>
        <end position="81"/>
    </location>
</feature>
<dbReference type="GO" id="GO:0008412">
    <property type="term" value="F:4-hydroxybenzoate polyprenyltransferase activity"/>
    <property type="evidence" value="ECO:0007669"/>
    <property type="project" value="UniProtKB-EC"/>
</dbReference>
<dbReference type="FunFam" id="1.10.357.140:FF:000008">
    <property type="entry name" value="4-hydroxybenzoate octaprenyltransferase"/>
    <property type="match status" value="1"/>
</dbReference>
<feature type="transmembrane region" description="Helical" evidence="12">
    <location>
        <begin position="250"/>
        <end position="271"/>
    </location>
</feature>
<keyword evidence="5" id="KW-0997">Cell inner membrane</keyword>
<name>T0KS21_9BACT</name>